<evidence type="ECO:0000313" key="2">
    <source>
        <dbReference type="Proteomes" id="UP001551658"/>
    </source>
</evidence>
<proteinExistence type="predicted"/>
<dbReference type="Proteomes" id="UP001551658">
    <property type="component" value="Unassembled WGS sequence"/>
</dbReference>
<keyword evidence="2" id="KW-1185">Reference proteome</keyword>
<reference evidence="1 2" key="1">
    <citation type="submission" date="2024-06" db="EMBL/GenBank/DDBJ databases">
        <title>The Natural Products Discovery Center: Release of the First 8490 Sequenced Strains for Exploring Actinobacteria Biosynthetic Diversity.</title>
        <authorList>
            <person name="Kalkreuter E."/>
            <person name="Kautsar S.A."/>
            <person name="Yang D."/>
            <person name="Bader C.D."/>
            <person name="Teijaro C.N."/>
            <person name="Fluegel L."/>
            <person name="Davis C.M."/>
            <person name="Simpson J.R."/>
            <person name="Lauterbach L."/>
            <person name="Steele A.D."/>
            <person name="Gui C."/>
            <person name="Meng S."/>
            <person name="Li G."/>
            <person name="Viehrig K."/>
            <person name="Ye F."/>
            <person name="Su P."/>
            <person name="Kiefer A.F."/>
            <person name="Nichols A."/>
            <person name="Cepeda A.J."/>
            <person name="Yan W."/>
            <person name="Fan B."/>
            <person name="Jiang Y."/>
            <person name="Adhikari A."/>
            <person name="Zheng C.-J."/>
            <person name="Schuster L."/>
            <person name="Cowan T.M."/>
            <person name="Smanski M.J."/>
            <person name="Chevrette M.G."/>
            <person name="De Carvalho L.P.S."/>
            <person name="Shen B."/>
        </authorList>
    </citation>
    <scope>NUCLEOTIDE SEQUENCE [LARGE SCALE GENOMIC DNA]</scope>
    <source>
        <strain evidence="1 2">NPDC050671</strain>
    </source>
</reference>
<accession>A0ABV3FFS4</accession>
<comment type="caution">
    <text evidence="1">The sequence shown here is derived from an EMBL/GenBank/DDBJ whole genome shotgun (WGS) entry which is preliminary data.</text>
</comment>
<gene>
    <name evidence="1" type="ORF">AB0H72_28200</name>
</gene>
<protein>
    <submittedName>
        <fullName evidence="1">DUF6086 family protein</fullName>
    </submittedName>
</protein>
<evidence type="ECO:0000313" key="1">
    <source>
        <dbReference type="EMBL" id="MEV0366584.1"/>
    </source>
</evidence>
<name>A0ABV3FFS4_9NOCA</name>
<dbReference type="RefSeq" id="WP_357984806.1">
    <property type="nucleotide sequence ID" value="NZ_JBFAIH010000020.1"/>
</dbReference>
<dbReference type="EMBL" id="JBFAIH010000020">
    <property type="protein sequence ID" value="MEV0366584.1"/>
    <property type="molecule type" value="Genomic_DNA"/>
</dbReference>
<organism evidence="1 2">
    <name type="scientific">Nocardia fusca</name>
    <dbReference type="NCBI Taxonomy" id="941183"/>
    <lineage>
        <taxon>Bacteria</taxon>
        <taxon>Bacillati</taxon>
        <taxon>Actinomycetota</taxon>
        <taxon>Actinomycetes</taxon>
        <taxon>Mycobacteriales</taxon>
        <taxon>Nocardiaceae</taxon>
        <taxon>Nocardia</taxon>
    </lineage>
</organism>
<dbReference type="Pfam" id="PF19564">
    <property type="entry name" value="DUF6086"/>
    <property type="match status" value="1"/>
</dbReference>
<sequence length="117" mass="13232">MSYIFDIDDVTVWSPALRVGELYVSMARDVADVLDISTGMTAMASDYWEIEIAEFESFVRVMYRKYFSSEHPVFKTLIGAVLAPSIVLLERGGKSVLSGSDEERKFIDRAHELSMPQ</sequence>
<dbReference type="InterPro" id="IPR045732">
    <property type="entry name" value="DUF6086"/>
</dbReference>